<proteinExistence type="predicted"/>
<keyword evidence="2" id="KW-1185">Reference proteome</keyword>
<accession>A0A318KDV2</accession>
<dbReference type="Proteomes" id="UP000247569">
    <property type="component" value="Unassembled WGS sequence"/>
</dbReference>
<dbReference type="AlphaFoldDB" id="A0A318KDV2"/>
<evidence type="ECO:0000313" key="2">
    <source>
        <dbReference type="Proteomes" id="UP000247569"/>
    </source>
</evidence>
<gene>
    <name evidence="1" type="ORF">DFR70_101496</name>
</gene>
<protein>
    <submittedName>
        <fullName evidence="1">Uncharacterized protein</fullName>
    </submittedName>
</protein>
<comment type="caution">
    <text evidence="1">The sequence shown here is derived from an EMBL/GenBank/DDBJ whole genome shotgun (WGS) entry which is preliminary data.</text>
</comment>
<reference evidence="1 2" key="1">
    <citation type="submission" date="2018-05" db="EMBL/GenBank/DDBJ databases">
        <title>Genomic Encyclopedia of Type Strains, Phase IV (KMG-IV): sequencing the most valuable type-strain genomes for metagenomic binning, comparative biology and taxonomic classification.</title>
        <authorList>
            <person name="Goeker M."/>
        </authorList>
    </citation>
    <scope>NUCLEOTIDE SEQUENCE [LARGE SCALE GENOMIC DNA]</scope>
    <source>
        <strain evidence="1 2">DSM 44704</strain>
    </source>
</reference>
<organism evidence="1 2">
    <name type="scientific">Nocardia tenerifensis</name>
    <dbReference type="NCBI Taxonomy" id="228006"/>
    <lineage>
        <taxon>Bacteria</taxon>
        <taxon>Bacillati</taxon>
        <taxon>Actinomycetota</taxon>
        <taxon>Actinomycetes</taxon>
        <taxon>Mycobacteriales</taxon>
        <taxon>Nocardiaceae</taxon>
        <taxon>Nocardia</taxon>
    </lineage>
</organism>
<sequence length="34" mass="3886">MAPAVEWFDRHLRRTRVIVPTPTPTRESVAAVPQ</sequence>
<name>A0A318KDV2_9NOCA</name>
<dbReference type="EMBL" id="QJKF01000001">
    <property type="protein sequence ID" value="PXX71075.1"/>
    <property type="molecule type" value="Genomic_DNA"/>
</dbReference>
<evidence type="ECO:0000313" key="1">
    <source>
        <dbReference type="EMBL" id="PXX71075.1"/>
    </source>
</evidence>